<protein>
    <submittedName>
        <fullName evidence="1">Uncharacterized protein</fullName>
    </submittedName>
</protein>
<proteinExistence type="predicted"/>
<evidence type="ECO:0000313" key="1">
    <source>
        <dbReference type="EMBL" id="MBM3275245.1"/>
    </source>
</evidence>
<gene>
    <name evidence="1" type="ORF">FJZ00_08830</name>
</gene>
<dbReference type="Proteomes" id="UP000703893">
    <property type="component" value="Unassembled WGS sequence"/>
</dbReference>
<reference evidence="1 2" key="1">
    <citation type="submission" date="2019-03" db="EMBL/GenBank/DDBJ databases">
        <title>Lake Tanganyika Metagenome-Assembled Genomes (MAGs).</title>
        <authorList>
            <person name="Tran P."/>
        </authorList>
    </citation>
    <scope>NUCLEOTIDE SEQUENCE [LARGE SCALE GENOMIC DNA]</scope>
    <source>
        <strain evidence="1">K_DeepCast_65m_m2_236</strain>
    </source>
</reference>
<sequence>MVSDVPYRRRMDTAVAYRAIETQSGKSWAPEVVAAFKRCIAPYPVNTLVRLNTGEAALVTAVDPDNPFKPRVRVGACEIALSADPSRRIAGSLVRRYFYRELLGMPIKIRLERSGTFFPARL</sequence>
<evidence type="ECO:0000313" key="2">
    <source>
        <dbReference type="Proteomes" id="UP000703893"/>
    </source>
</evidence>
<dbReference type="AlphaFoldDB" id="A0A937X6I1"/>
<dbReference type="EMBL" id="VGJX01000500">
    <property type="protein sequence ID" value="MBM3275245.1"/>
    <property type="molecule type" value="Genomic_DNA"/>
</dbReference>
<organism evidence="1 2">
    <name type="scientific">Candidatus Tanganyikabacteria bacterium</name>
    <dbReference type="NCBI Taxonomy" id="2961651"/>
    <lineage>
        <taxon>Bacteria</taxon>
        <taxon>Bacillati</taxon>
        <taxon>Candidatus Sericytochromatia</taxon>
        <taxon>Candidatus Tanganyikabacteria</taxon>
    </lineage>
</organism>
<comment type="caution">
    <text evidence="1">The sequence shown here is derived from an EMBL/GenBank/DDBJ whole genome shotgun (WGS) entry which is preliminary data.</text>
</comment>
<accession>A0A937X6I1</accession>
<name>A0A937X6I1_9BACT</name>